<dbReference type="Gene3D" id="3.30.460.40">
    <property type="match status" value="1"/>
</dbReference>
<keyword evidence="2" id="KW-1185">Reference proteome</keyword>
<dbReference type="EMBL" id="BAABLW010000007">
    <property type="protein sequence ID" value="GAA4928171.1"/>
    <property type="molecule type" value="Genomic_DNA"/>
</dbReference>
<evidence type="ECO:0000313" key="2">
    <source>
        <dbReference type="Proteomes" id="UP001500368"/>
    </source>
</evidence>
<reference evidence="2" key="1">
    <citation type="journal article" date="2019" name="Int. J. Syst. Evol. Microbiol.">
        <title>The Global Catalogue of Microorganisms (GCM) 10K type strain sequencing project: providing services to taxonomists for standard genome sequencing and annotation.</title>
        <authorList>
            <consortium name="The Broad Institute Genomics Platform"/>
            <consortium name="The Broad Institute Genome Sequencing Center for Infectious Disease"/>
            <person name="Wu L."/>
            <person name="Ma J."/>
        </authorList>
    </citation>
    <scope>NUCLEOTIDE SEQUENCE [LARGE SCALE GENOMIC DNA]</scope>
    <source>
        <strain evidence="2">JCM 19129</strain>
    </source>
</reference>
<dbReference type="Proteomes" id="UP001500368">
    <property type="component" value="Unassembled WGS sequence"/>
</dbReference>
<protein>
    <recommendedName>
        <fullName evidence="3">Nucleotidyltransferase family protein</fullName>
    </recommendedName>
</protein>
<evidence type="ECO:0008006" key="3">
    <source>
        <dbReference type="Google" id="ProtNLM"/>
    </source>
</evidence>
<proteinExistence type="predicted"/>
<sequence>MKQPPLSLIVEIQQKFAARGIHSVVGGSAVPASLGLVEEVQDWDLLTDAAPEAVQEVLEVLECRYERLGPAGVFRSAGLFRVSAEDHAIDIISRFTIETPEGPVHIPARAGDQWQGLVLARPQEWELAYRLMGRTQRADLLRDAQAARD</sequence>
<dbReference type="RefSeq" id="WP_345478613.1">
    <property type="nucleotide sequence ID" value="NZ_BAABLW010000007.1"/>
</dbReference>
<dbReference type="InterPro" id="IPR043519">
    <property type="entry name" value="NT_sf"/>
</dbReference>
<name>A0ABP9G575_9MICC</name>
<dbReference type="SUPFAM" id="SSF81301">
    <property type="entry name" value="Nucleotidyltransferase"/>
    <property type="match status" value="1"/>
</dbReference>
<comment type="caution">
    <text evidence="1">The sequence shown here is derived from an EMBL/GenBank/DDBJ whole genome shotgun (WGS) entry which is preliminary data.</text>
</comment>
<gene>
    <name evidence="1" type="ORF">GCM10025790_28190</name>
</gene>
<evidence type="ECO:0000313" key="1">
    <source>
        <dbReference type="EMBL" id="GAA4928171.1"/>
    </source>
</evidence>
<accession>A0ABP9G575</accession>
<organism evidence="1 2">
    <name type="scientific">Nesterenkonia rhizosphaerae</name>
    <dbReference type="NCBI Taxonomy" id="1348272"/>
    <lineage>
        <taxon>Bacteria</taxon>
        <taxon>Bacillati</taxon>
        <taxon>Actinomycetota</taxon>
        <taxon>Actinomycetes</taxon>
        <taxon>Micrococcales</taxon>
        <taxon>Micrococcaceae</taxon>
        <taxon>Nesterenkonia</taxon>
    </lineage>
</organism>